<evidence type="ECO:0000256" key="6">
    <source>
        <dbReference type="ARBA" id="ARBA00023237"/>
    </source>
</evidence>
<dbReference type="PANTHER" id="PTHR30203">
    <property type="entry name" value="OUTER MEMBRANE CATION EFFLUX PROTEIN"/>
    <property type="match status" value="1"/>
</dbReference>
<dbReference type="AlphaFoldDB" id="A0A239FYQ6"/>
<evidence type="ECO:0000256" key="9">
    <source>
        <dbReference type="SAM" id="MobiDB-lite"/>
    </source>
</evidence>
<keyword evidence="12" id="KW-1185">Reference proteome</keyword>
<evidence type="ECO:0000256" key="8">
    <source>
        <dbReference type="RuleBase" id="RU362097"/>
    </source>
</evidence>
<dbReference type="Gene3D" id="1.20.1600.10">
    <property type="entry name" value="Outer membrane efflux proteins (OEP)"/>
    <property type="match status" value="1"/>
</dbReference>
<evidence type="ECO:0000313" key="12">
    <source>
        <dbReference type="Proteomes" id="UP000198309"/>
    </source>
</evidence>
<evidence type="ECO:0000256" key="4">
    <source>
        <dbReference type="ARBA" id="ARBA00023136"/>
    </source>
</evidence>
<comment type="similarity">
    <text evidence="1 8">Belongs to the outer membrane factor (OMF) (TC 1.B.17) family.</text>
</comment>
<dbReference type="PANTHER" id="PTHR30203:SF25">
    <property type="entry name" value="OUTER MEMBRANE PROTEIN-RELATED"/>
    <property type="match status" value="1"/>
</dbReference>
<dbReference type="InterPro" id="IPR010131">
    <property type="entry name" value="MdtP/NodT-like"/>
</dbReference>
<keyword evidence="6" id="KW-0998">Cell outer membrane</keyword>
<accession>A0A239FYQ6</accession>
<protein>
    <submittedName>
        <fullName evidence="10">Efflux transporter, outer membrane factor (OMF) lipoprotein, NodT family</fullName>
    </submittedName>
</protein>
<comment type="subcellular location">
    <subcellularLocation>
        <location evidence="8">Cell outer membrane</location>
        <topology evidence="8">Lipid-anchor</topology>
    </subcellularLocation>
</comment>
<evidence type="ECO:0000256" key="2">
    <source>
        <dbReference type="ARBA" id="ARBA00022452"/>
    </source>
</evidence>
<keyword evidence="3 8" id="KW-0812">Transmembrane</keyword>
<dbReference type="SUPFAM" id="SSF56954">
    <property type="entry name" value="Outer membrane efflux proteins (OEP)"/>
    <property type="match status" value="1"/>
</dbReference>
<feature type="region of interest" description="Disordered" evidence="9">
    <location>
        <begin position="105"/>
        <end position="128"/>
    </location>
</feature>
<dbReference type="GO" id="GO:0009279">
    <property type="term" value="C:cell outer membrane"/>
    <property type="evidence" value="ECO:0007669"/>
    <property type="project" value="UniProtKB-SubCell"/>
</dbReference>
<dbReference type="RefSeq" id="WP_089390406.1">
    <property type="nucleotide sequence ID" value="NZ_FNEC01000008.1"/>
</dbReference>
<dbReference type="PROSITE" id="PS51257">
    <property type="entry name" value="PROKAR_LIPOPROTEIN"/>
    <property type="match status" value="1"/>
</dbReference>
<dbReference type="Pfam" id="PF02321">
    <property type="entry name" value="OEP"/>
    <property type="match status" value="2"/>
</dbReference>
<proteinExistence type="inferred from homology"/>
<dbReference type="InterPro" id="IPR003423">
    <property type="entry name" value="OMP_efflux"/>
</dbReference>
<evidence type="ECO:0000313" key="11">
    <source>
        <dbReference type="EMBL" id="SNS61920.1"/>
    </source>
</evidence>
<evidence type="ECO:0000256" key="5">
    <source>
        <dbReference type="ARBA" id="ARBA00023139"/>
    </source>
</evidence>
<keyword evidence="4 8" id="KW-0472">Membrane</keyword>
<dbReference type="GO" id="GO:0015562">
    <property type="term" value="F:efflux transmembrane transporter activity"/>
    <property type="evidence" value="ECO:0007669"/>
    <property type="project" value="InterPro"/>
</dbReference>
<evidence type="ECO:0000256" key="3">
    <source>
        <dbReference type="ARBA" id="ARBA00022692"/>
    </source>
</evidence>
<reference evidence="10 13" key="1">
    <citation type="submission" date="2016-10" db="EMBL/GenBank/DDBJ databases">
        <authorList>
            <person name="de Groot N.N."/>
        </authorList>
    </citation>
    <scope>NUCLEOTIDE SEQUENCE [LARGE SCALE GENOMIC DNA]</scope>
    <source>
        <strain evidence="10 13">CCM 7361</strain>
    </source>
</reference>
<dbReference type="Proteomes" id="UP000199693">
    <property type="component" value="Unassembled WGS sequence"/>
</dbReference>
<dbReference type="Gene3D" id="2.20.200.10">
    <property type="entry name" value="Outer membrane efflux proteins (OEP)"/>
    <property type="match status" value="1"/>
</dbReference>
<evidence type="ECO:0000256" key="7">
    <source>
        <dbReference type="ARBA" id="ARBA00023288"/>
    </source>
</evidence>
<keyword evidence="2 8" id="KW-1134">Transmembrane beta strand</keyword>
<sequence length="475" mass="51456">MKHAPLLLACLALGACTLGPDFRRPDAQAPAAWNAKGDDVASRPADGAVESRWWRLFDDPQLDRLQARVAAGNLDLQAAAARLEQSRAIRQALGADAVPQVDGNAGYARQRNSEVGLSDPSGEGGRHNFNQLDAGFTLSWELDLWGRVRRELEAAEAQVRASEESRHDVLVAVLAESARDYVQLRGEQGREAILRGNLDIARHSLELTQLRRAEGVATELDVAEAKAQVAVIESQLPGSQKRQARLLNALAYLLGEEPGALAGELAQARPIPRPPQAVPVGLPAELARRRPDIRQAEAVLHAATASIGVARADFYPRISLNGDFGFQALQLANFGDWNSRTFGIGPSLRLPIFEGGRLKGTLALREAQQQEAAIAYRRTVLNAWREVDDALNDYAADQRELAALDEAVEHGRTALANAREQYKAGAVDFLNVLSAQRELLASEERQVRSSEAVGVNLALLYKALGGGWEQEPAGS</sequence>
<reference evidence="11 12" key="2">
    <citation type="submission" date="2017-06" db="EMBL/GenBank/DDBJ databases">
        <authorList>
            <person name="Varghese N."/>
            <person name="Submissions S."/>
        </authorList>
    </citation>
    <scope>NUCLEOTIDE SEQUENCE [LARGE SCALE GENOMIC DNA]</scope>
    <source>
        <strain evidence="11 12">RLD-1</strain>
    </source>
</reference>
<evidence type="ECO:0000313" key="13">
    <source>
        <dbReference type="Proteomes" id="UP000199693"/>
    </source>
</evidence>
<dbReference type="EMBL" id="FZPC01000004">
    <property type="protein sequence ID" value="SNS61920.1"/>
    <property type="molecule type" value="Genomic_DNA"/>
</dbReference>
<evidence type="ECO:0000256" key="1">
    <source>
        <dbReference type="ARBA" id="ARBA00007613"/>
    </source>
</evidence>
<dbReference type="Proteomes" id="UP000198309">
    <property type="component" value="Unassembled WGS sequence"/>
</dbReference>
<evidence type="ECO:0000313" key="10">
    <source>
        <dbReference type="EMBL" id="SDI75342.1"/>
    </source>
</evidence>
<gene>
    <name evidence="10" type="ORF">SAMN05216189_1008139</name>
    <name evidence="11" type="ORF">SAMN06295949_104139</name>
</gene>
<organism evidence="10 13">
    <name type="scientific">Pseudomonas delhiensis</name>
    <dbReference type="NCBI Taxonomy" id="366289"/>
    <lineage>
        <taxon>Bacteria</taxon>
        <taxon>Pseudomonadati</taxon>
        <taxon>Pseudomonadota</taxon>
        <taxon>Gammaproteobacteria</taxon>
        <taxon>Pseudomonadales</taxon>
        <taxon>Pseudomonadaceae</taxon>
        <taxon>Pseudomonas</taxon>
    </lineage>
</organism>
<keyword evidence="5 8" id="KW-0564">Palmitate</keyword>
<dbReference type="EMBL" id="FNEC01000008">
    <property type="protein sequence ID" value="SDI75342.1"/>
    <property type="molecule type" value="Genomic_DNA"/>
</dbReference>
<dbReference type="NCBIfam" id="TIGR01845">
    <property type="entry name" value="outer_NodT"/>
    <property type="match status" value="1"/>
</dbReference>
<keyword evidence="7 8" id="KW-0449">Lipoprotein</keyword>
<name>A0A239FYQ6_9PSED</name>